<accession>A0A1F5C6Y2</accession>
<evidence type="ECO:0000313" key="2">
    <source>
        <dbReference type="Proteomes" id="UP000178969"/>
    </source>
</evidence>
<comment type="caution">
    <text evidence="1">The sequence shown here is derived from an EMBL/GenBank/DDBJ whole genome shotgun (WGS) entry which is preliminary data.</text>
</comment>
<gene>
    <name evidence="1" type="ORF">A3A25_00200</name>
</gene>
<organism evidence="1 2">
    <name type="scientific">Candidatus Azambacteria bacterium RIFCSPLOWO2_01_FULL_46_26</name>
    <dbReference type="NCBI Taxonomy" id="1797299"/>
    <lineage>
        <taxon>Bacteria</taxon>
        <taxon>Candidatus Azamiibacteriota</taxon>
    </lineage>
</organism>
<dbReference type="EMBL" id="MEYT01000036">
    <property type="protein sequence ID" value="OGD38595.1"/>
    <property type="molecule type" value="Genomic_DNA"/>
</dbReference>
<dbReference type="AlphaFoldDB" id="A0A1F5C6Y2"/>
<protein>
    <submittedName>
        <fullName evidence="1">Uncharacterized protein</fullName>
    </submittedName>
</protein>
<evidence type="ECO:0000313" key="1">
    <source>
        <dbReference type="EMBL" id="OGD38595.1"/>
    </source>
</evidence>
<proteinExistence type="predicted"/>
<reference evidence="1 2" key="1">
    <citation type="journal article" date="2016" name="Nat. Commun.">
        <title>Thousands of microbial genomes shed light on interconnected biogeochemical processes in an aquifer system.</title>
        <authorList>
            <person name="Anantharaman K."/>
            <person name="Brown C.T."/>
            <person name="Hug L.A."/>
            <person name="Sharon I."/>
            <person name="Castelle C.J."/>
            <person name="Probst A.J."/>
            <person name="Thomas B.C."/>
            <person name="Singh A."/>
            <person name="Wilkins M.J."/>
            <person name="Karaoz U."/>
            <person name="Brodie E.L."/>
            <person name="Williams K.H."/>
            <person name="Hubbard S.S."/>
            <person name="Banfield J.F."/>
        </authorList>
    </citation>
    <scope>NUCLEOTIDE SEQUENCE [LARGE SCALE GENOMIC DNA]</scope>
</reference>
<name>A0A1F5C6Y2_9BACT</name>
<dbReference type="Proteomes" id="UP000178969">
    <property type="component" value="Unassembled WGS sequence"/>
</dbReference>
<sequence length="230" mass="26635">MNRTKIKKKVRQLRSNGKTYKEIQKKLNSRIPKSTLSNWCRGIDLPKNYFLKVKELNNRNLARGRQTSLLNRKKQQELFLKRKREEAEKAITKSSLSGLHLKLILATLYLGEGAKWKGHRGLMLGSSDPIIILLYIKLLSKCYGINRNQLKCRISYRADQDIEALEKYWSKTTGIHRENFYQTKPDPRTIGKKTLKSQYKGVCVITCKGTDIQLELEQLINTLAKKITGL</sequence>